<keyword evidence="3" id="KW-1185">Reference proteome</keyword>
<reference evidence="2 3" key="1">
    <citation type="submission" date="2017-12" db="EMBL/GenBank/DDBJ databases">
        <title>Legionella sainthelensi LA01-117, whole genome sequence of a clinical isolate from New Zealand.</title>
        <authorList>
            <person name="Cree S.L."/>
            <person name="Slow S."/>
            <person name="Kennedy M.A."/>
            <person name="Murdoch D.R."/>
            <person name="Biggs P.J."/>
            <person name="Anderson T."/>
        </authorList>
    </citation>
    <scope>NUCLEOTIDE SEQUENCE [LARGE SCALE GENOMIC DNA]</scope>
    <source>
        <strain evidence="2 3">LA01-117</strain>
    </source>
</reference>
<dbReference type="InterPro" id="IPR054242">
    <property type="entry name" value="DUF6969"/>
</dbReference>
<name>A0A2H5FN26_9GAMM</name>
<dbReference type="RefSeq" id="WP_101900523.1">
    <property type="nucleotide sequence ID" value="NZ_CP025491.2"/>
</dbReference>
<sequence length="237" mass="28728">MMTHSEFNLPQLSRWHKKTYLGYAQQVLEAQQWMISNKGKSILHYTLKNKRRFERMSHYPKGDRIDHKTGAQYFYHCHRENYESTEHGHFHCFLRYKHIPKSIKPAPLTDWDRYIDNPMTHLVAIGMNQFGQPIRLFTVNRWVTSEIWYGSEHTARLLKRYKMTLINDPYWQVLDKWVEGILHIFTPQILWLHQERDKKILQHQVNSSAENAYMDYDLEELSEIPIDLKKQIEWIID</sequence>
<dbReference type="Proteomes" id="UP000234343">
    <property type="component" value="Chromosome"/>
</dbReference>
<dbReference type="EMBL" id="CP025491">
    <property type="protein sequence ID" value="AUH72971.1"/>
    <property type="molecule type" value="Genomic_DNA"/>
</dbReference>
<proteinExistence type="predicted"/>
<dbReference type="AlphaFoldDB" id="A0A2H5FN26"/>
<dbReference type="Pfam" id="PF22308">
    <property type="entry name" value="DUF6969"/>
    <property type="match status" value="1"/>
</dbReference>
<evidence type="ECO:0000313" key="2">
    <source>
        <dbReference type="EMBL" id="AUH72971.1"/>
    </source>
</evidence>
<protein>
    <recommendedName>
        <fullName evidence="1">DUF6969 domain-containing protein</fullName>
    </recommendedName>
</protein>
<gene>
    <name evidence="2" type="ORF">CAB17_13655</name>
</gene>
<dbReference type="KEGG" id="lsh:CAB17_13655"/>
<evidence type="ECO:0000313" key="3">
    <source>
        <dbReference type="Proteomes" id="UP000234343"/>
    </source>
</evidence>
<accession>A0A2H5FN26</accession>
<organism evidence="2 3">
    <name type="scientific">Legionella sainthelensi</name>
    <dbReference type="NCBI Taxonomy" id="28087"/>
    <lineage>
        <taxon>Bacteria</taxon>
        <taxon>Pseudomonadati</taxon>
        <taxon>Pseudomonadota</taxon>
        <taxon>Gammaproteobacteria</taxon>
        <taxon>Legionellales</taxon>
        <taxon>Legionellaceae</taxon>
        <taxon>Legionella</taxon>
    </lineage>
</organism>
<evidence type="ECO:0000259" key="1">
    <source>
        <dbReference type="Pfam" id="PF22308"/>
    </source>
</evidence>
<feature type="domain" description="DUF6969" evidence="1">
    <location>
        <begin position="24"/>
        <end position="226"/>
    </location>
</feature>